<keyword evidence="5 7" id="KW-1133">Transmembrane helix</keyword>
<dbReference type="VEuPathDB" id="FungiDB:PLEOSDRAFT_51345"/>
<evidence type="ECO:0000256" key="6">
    <source>
        <dbReference type="ARBA" id="ARBA00023136"/>
    </source>
</evidence>
<evidence type="ECO:0000256" key="4">
    <source>
        <dbReference type="ARBA" id="ARBA00022824"/>
    </source>
</evidence>
<keyword evidence="3 7" id="KW-0812">Transmembrane</keyword>
<sequence length="186" mass="20769">MARPLTSRPTDLVYFIYFVTHVVASLIIDLQPMLPAALVPTVIRNLPISYVKMSNDPLIGGAMGILDNKDQLVWFRTFLGLEMIFQLPLFILGARALWKDSKSIYIWLLIYGASTATTTLPCLTTVIYTPPLSPNQPVGTVAISGEQRLLLLASYLPYFLLPLYMTWDMASRITKQISSGQSKKKA</sequence>
<reference evidence="10" key="1">
    <citation type="journal article" date="2014" name="Proc. Natl. Acad. Sci. U.S.A.">
        <title>Extensive sampling of basidiomycete genomes demonstrates inadequacy of the white-rot/brown-rot paradigm for wood decay fungi.</title>
        <authorList>
            <person name="Riley R."/>
            <person name="Salamov A.A."/>
            <person name="Brown D.W."/>
            <person name="Nagy L.G."/>
            <person name="Floudas D."/>
            <person name="Held B.W."/>
            <person name="Levasseur A."/>
            <person name="Lombard V."/>
            <person name="Morin E."/>
            <person name="Otillar R."/>
            <person name="Lindquist E.A."/>
            <person name="Sun H."/>
            <person name="LaButti K.M."/>
            <person name="Schmutz J."/>
            <person name="Jabbour D."/>
            <person name="Luo H."/>
            <person name="Baker S.E."/>
            <person name="Pisabarro A.G."/>
            <person name="Walton J.D."/>
            <person name="Blanchette R.A."/>
            <person name="Henrissat B."/>
            <person name="Martin F."/>
            <person name="Cullen D."/>
            <person name="Hibbett D.S."/>
            <person name="Grigoriev I.V."/>
        </authorList>
    </citation>
    <scope>NUCLEOTIDE SEQUENCE [LARGE SCALE GENOMIC DNA]</scope>
    <source>
        <strain evidence="10">PC15</strain>
    </source>
</reference>
<evidence type="ECO:0000256" key="1">
    <source>
        <dbReference type="ARBA" id="ARBA00004477"/>
    </source>
</evidence>
<dbReference type="Proteomes" id="UP000027073">
    <property type="component" value="Unassembled WGS sequence"/>
</dbReference>
<dbReference type="InterPro" id="IPR033118">
    <property type="entry name" value="EXPERA"/>
</dbReference>
<proteinExistence type="inferred from homology"/>
<comment type="similarity">
    <text evidence="2">Belongs to the TMEM97/sigma-2 receptor family.</text>
</comment>
<evidence type="ECO:0000256" key="7">
    <source>
        <dbReference type="PIRNR" id="PIRNR031032"/>
    </source>
</evidence>
<dbReference type="Pfam" id="PF05241">
    <property type="entry name" value="EBP"/>
    <property type="match status" value="1"/>
</dbReference>
<feature type="transmembrane region" description="Helical" evidence="7">
    <location>
        <begin position="149"/>
        <end position="167"/>
    </location>
</feature>
<organism evidence="9 10">
    <name type="scientific">Pleurotus ostreatus (strain PC15)</name>
    <name type="common">Oyster mushroom</name>
    <dbReference type="NCBI Taxonomy" id="1137138"/>
    <lineage>
        <taxon>Eukaryota</taxon>
        <taxon>Fungi</taxon>
        <taxon>Dikarya</taxon>
        <taxon>Basidiomycota</taxon>
        <taxon>Agaricomycotina</taxon>
        <taxon>Agaricomycetes</taxon>
        <taxon>Agaricomycetidae</taxon>
        <taxon>Agaricales</taxon>
        <taxon>Pleurotineae</taxon>
        <taxon>Pleurotaceae</taxon>
        <taxon>Pleurotus</taxon>
    </lineage>
</organism>
<keyword evidence="6 7" id="KW-0472">Membrane</keyword>
<evidence type="ECO:0000256" key="3">
    <source>
        <dbReference type="ARBA" id="ARBA00022692"/>
    </source>
</evidence>
<protein>
    <recommendedName>
        <fullName evidence="7">Efficient mitochondria targeting-associated protein 19</fullName>
    </recommendedName>
</protein>
<dbReference type="EMBL" id="KL198009">
    <property type="protein sequence ID" value="KDQ27072.1"/>
    <property type="molecule type" value="Genomic_DNA"/>
</dbReference>
<feature type="transmembrane region" description="Helical" evidence="7">
    <location>
        <begin position="73"/>
        <end position="92"/>
    </location>
</feature>
<evidence type="ECO:0000256" key="5">
    <source>
        <dbReference type="ARBA" id="ARBA00022989"/>
    </source>
</evidence>
<feature type="transmembrane region" description="Helical" evidence="7">
    <location>
        <begin position="104"/>
        <end position="129"/>
    </location>
</feature>
<dbReference type="PANTHER" id="PTHR31204:SF1">
    <property type="entry name" value="SIGMA INTRACELLULAR RECEPTOR 2"/>
    <property type="match status" value="1"/>
</dbReference>
<name>A0A067NSI9_PLEO1</name>
<dbReference type="PIRSF" id="PIRSF031032">
    <property type="entry name" value="TMP_97_prd"/>
    <property type="match status" value="1"/>
</dbReference>
<evidence type="ECO:0000313" key="10">
    <source>
        <dbReference type="Proteomes" id="UP000027073"/>
    </source>
</evidence>
<dbReference type="InParanoid" id="A0A067NSI9"/>
<dbReference type="InterPro" id="IPR016964">
    <property type="entry name" value="Sigma2_recept"/>
</dbReference>
<comment type="subcellular location">
    <subcellularLocation>
        <location evidence="1">Endoplasmic reticulum membrane</location>
        <topology evidence="1">Multi-pass membrane protein</topology>
    </subcellularLocation>
</comment>
<dbReference type="OrthoDB" id="433124at2759"/>
<dbReference type="GO" id="GO:0005789">
    <property type="term" value="C:endoplasmic reticulum membrane"/>
    <property type="evidence" value="ECO:0007669"/>
    <property type="project" value="UniProtKB-SubCell"/>
</dbReference>
<feature type="domain" description="EXPERA" evidence="8">
    <location>
        <begin position="10"/>
        <end position="166"/>
    </location>
</feature>
<dbReference type="FunCoup" id="A0A067NSI9">
    <property type="interactions" value="135"/>
</dbReference>
<dbReference type="PANTHER" id="PTHR31204">
    <property type="entry name" value="SIGMA INTRACELLULAR RECEPTOR 2"/>
    <property type="match status" value="1"/>
</dbReference>
<evidence type="ECO:0000313" key="9">
    <source>
        <dbReference type="EMBL" id="KDQ27072.1"/>
    </source>
</evidence>
<dbReference type="InterPro" id="IPR051987">
    <property type="entry name" value="Sigma-2_receptor-like"/>
</dbReference>
<keyword evidence="4 7" id="KW-0256">Endoplasmic reticulum</keyword>
<dbReference type="HOGENOM" id="CLU_086812_3_0_1"/>
<evidence type="ECO:0000259" key="8">
    <source>
        <dbReference type="PROSITE" id="PS51751"/>
    </source>
</evidence>
<accession>A0A067NSI9</accession>
<dbReference type="STRING" id="1137138.A0A067NSI9"/>
<feature type="transmembrane region" description="Helical" evidence="7">
    <location>
        <begin position="12"/>
        <end position="28"/>
    </location>
</feature>
<evidence type="ECO:0000256" key="2">
    <source>
        <dbReference type="ARBA" id="ARBA00009096"/>
    </source>
</evidence>
<gene>
    <name evidence="9" type="ORF">PLEOSDRAFT_51345</name>
</gene>
<dbReference type="PROSITE" id="PS51751">
    <property type="entry name" value="EXPERA"/>
    <property type="match status" value="1"/>
</dbReference>
<dbReference type="AlphaFoldDB" id="A0A067NSI9"/>